<keyword evidence="1" id="KW-0472">Membrane</keyword>
<keyword evidence="1" id="KW-0812">Transmembrane</keyword>
<protein>
    <submittedName>
        <fullName evidence="2">Str. FM013</fullName>
    </submittedName>
</protein>
<name>A0A0G4P7R3_PENC3</name>
<dbReference type="AlphaFoldDB" id="A0A0G4P7R3"/>
<sequence length="80" mass="8203">MAGFRSFGRAVKKGSLAGLRGFGKAVTRGSLALGGVCLGLGMLAIFVVGSVLQIVIGTGVLLLRLVGSIFWCVAFVAFGW</sequence>
<accession>A0A0G4P7R3</accession>
<reference evidence="2 3" key="1">
    <citation type="journal article" date="2014" name="Nat. Commun.">
        <title>Multiple recent horizontal transfers of a large genomic region in cheese making fungi.</title>
        <authorList>
            <person name="Cheeseman K."/>
            <person name="Ropars J."/>
            <person name="Renault P."/>
            <person name="Dupont J."/>
            <person name="Gouzy J."/>
            <person name="Branca A."/>
            <person name="Abraham A.L."/>
            <person name="Ceppi M."/>
            <person name="Conseiller E."/>
            <person name="Debuchy R."/>
            <person name="Malagnac F."/>
            <person name="Goarin A."/>
            <person name="Silar P."/>
            <person name="Lacoste S."/>
            <person name="Sallet E."/>
            <person name="Bensimon A."/>
            <person name="Giraud T."/>
            <person name="Brygoo Y."/>
        </authorList>
    </citation>
    <scope>NUCLEOTIDE SEQUENCE [LARGE SCALE GENOMIC DNA]</scope>
    <source>
        <strain evidence="3">FM 013</strain>
    </source>
</reference>
<feature type="transmembrane region" description="Helical" evidence="1">
    <location>
        <begin position="54"/>
        <end position="78"/>
    </location>
</feature>
<keyword evidence="3" id="KW-1185">Reference proteome</keyword>
<gene>
    <name evidence="2" type="ORF">PCAMFM013_S007g000354</name>
</gene>
<dbReference type="EMBL" id="HG793140">
    <property type="protein sequence ID" value="CRL22373.1"/>
    <property type="molecule type" value="Genomic_DNA"/>
</dbReference>
<evidence type="ECO:0000313" key="2">
    <source>
        <dbReference type="EMBL" id="CRL22373.1"/>
    </source>
</evidence>
<feature type="transmembrane region" description="Helical" evidence="1">
    <location>
        <begin position="30"/>
        <end position="48"/>
    </location>
</feature>
<dbReference type="Proteomes" id="UP000053732">
    <property type="component" value="Unassembled WGS sequence"/>
</dbReference>
<evidence type="ECO:0000256" key="1">
    <source>
        <dbReference type="SAM" id="Phobius"/>
    </source>
</evidence>
<evidence type="ECO:0000313" key="3">
    <source>
        <dbReference type="Proteomes" id="UP000053732"/>
    </source>
</evidence>
<keyword evidence="1" id="KW-1133">Transmembrane helix</keyword>
<proteinExistence type="predicted"/>
<organism evidence="2 3">
    <name type="scientific">Penicillium camemberti (strain FM 013)</name>
    <dbReference type="NCBI Taxonomy" id="1429867"/>
    <lineage>
        <taxon>Eukaryota</taxon>
        <taxon>Fungi</taxon>
        <taxon>Dikarya</taxon>
        <taxon>Ascomycota</taxon>
        <taxon>Pezizomycotina</taxon>
        <taxon>Eurotiomycetes</taxon>
        <taxon>Eurotiomycetidae</taxon>
        <taxon>Eurotiales</taxon>
        <taxon>Aspergillaceae</taxon>
        <taxon>Penicillium</taxon>
    </lineage>
</organism>